<evidence type="ECO:0000256" key="1">
    <source>
        <dbReference type="ARBA" id="ARBA00008683"/>
    </source>
</evidence>
<evidence type="ECO:0000256" key="2">
    <source>
        <dbReference type="ARBA" id="ARBA00022670"/>
    </source>
</evidence>
<evidence type="ECO:0000313" key="6">
    <source>
        <dbReference type="EMBL" id="SQB98621.1"/>
    </source>
</evidence>
<keyword evidence="4" id="KW-0720">Serine protease</keyword>
<dbReference type="Gene3D" id="3.90.226.10">
    <property type="entry name" value="2-enoyl-CoA Hydratase, Chain A, domain 1"/>
    <property type="match status" value="1"/>
</dbReference>
<sequence>MLKKIFAPIVWILDFITKYFKTFVFLFIVALIAVSISEPIQTPNLAKIQIKGMILDSAPLRAQIENLKKYPSIKGVLLVIDSPGGALGASVEMADMIRDLNAHIPVVAHAEGVMASGSYYAGVYASKVYANRGSLVGSIGVIFSGFNIEELLDKIGYKSRVIKAGQYKEAGAYYREWTPQEHAYLQNLINEEYQMFVSDIAKERKLDINNADAFAQGKIFNASRAQKIGLIDEVGSRDEAIAKLKALSGVTQEVWLQKTKFEDYFDGMLESSMSLILGKFHLDLR</sequence>
<dbReference type="AlphaFoldDB" id="A0A2X3BCN7"/>
<evidence type="ECO:0000259" key="5">
    <source>
        <dbReference type="Pfam" id="PF01343"/>
    </source>
</evidence>
<dbReference type="NCBIfam" id="TIGR00706">
    <property type="entry name" value="SppA_dom"/>
    <property type="match status" value="1"/>
</dbReference>
<keyword evidence="2 6" id="KW-0645">Protease</keyword>
<gene>
    <name evidence="6" type="primary">pspA</name>
    <name evidence="6" type="ORF">NCTC13102_01085</name>
</gene>
<keyword evidence="3 6" id="KW-0378">Hydrolase</keyword>
<protein>
    <submittedName>
        <fullName evidence="6">Protease</fullName>
        <ecNumber evidence="6">3.4.21.-</ecNumber>
    </submittedName>
</protein>
<dbReference type="Proteomes" id="UP000250166">
    <property type="component" value="Unassembled WGS sequence"/>
</dbReference>
<evidence type="ECO:0000256" key="3">
    <source>
        <dbReference type="ARBA" id="ARBA00022801"/>
    </source>
</evidence>
<feature type="domain" description="Peptidase S49" evidence="5">
    <location>
        <begin position="100"/>
        <end position="250"/>
    </location>
</feature>
<dbReference type="EMBL" id="UAWL01000006">
    <property type="protein sequence ID" value="SQB98621.1"/>
    <property type="molecule type" value="Genomic_DNA"/>
</dbReference>
<comment type="similarity">
    <text evidence="1">Belongs to the peptidase S49 family.</text>
</comment>
<dbReference type="Pfam" id="PF01343">
    <property type="entry name" value="Peptidase_S49"/>
    <property type="match status" value="1"/>
</dbReference>
<dbReference type="PANTHER" id="PTHR42987">
    <property type="entry name" value="PEPTIDASE S49"/>
    <property type="match status" value="1"/>
</dbReference>
<dbReference type="InterPro" id="IPR004635">
    <property type="entry name" value="Pept_S49_SppA"/>
</dbReference>
<organism evidence="6 7">
    <name type="scientific">Helicobacter fennelliae</name>
    <dbReference type="NCBI Taxonomy" id="215"/>
    <lineage>
        <taxon>Bacteria</taxon>
        <taxon>Pseudomonadati</taxon>
        <taxon>Campylobacterota</taxon>
        <taxon>Epsilonproteobacteria</taxon>
        <taxon>Campylobacterales</taxon>
        <taxon>Helicobacteraceae</taxon>
        <taxon>Helicobacter</taxon>
    </lineage>
</organism>
<dbReference type="PANTHER" id="PTHR42987:SF7">
    <property type="entry name" value="SIGNAL PEPTIDE PEPTIDASE SPPA-RELATED"/>
    <property type="match status" value="1"/>
</dbReference>
<accession>A0A2X3BCN7</accession>
<dbReference type="InterPro" id="IPR002142">
    <property type="entry name" value="Peptidase_S49"/>
</dbReference>
<dbReference type="RefSeq" id="WP_023949477.1">
    <property type="nucleotide sequence ID" value="NZ_JAERIV010000004.1"/>
</dbReference>
<evidence type="ECO:0000313" key="7">
    <source>
        <dbReference type="Proteomes" id="UP000250166"/>
    </source>
</evidence>
<evidence type="ECO:0000256" key="4">
    <source>
        <dbReference type="ARBA" id="ARBA00022825"/>
    </source>
</evidence>
<dbReference type="SUPFAM" id="SSF52096">
    <property type="entry name" value="ClpP/crotonase"/>
    <property type="match status" value="1"/>
</dbReference>
<proteinExistence type="inferred from homology"/>
<dbReference type="EC" id="3.4.21.-" evidence="6"/>
<reference evidence="6 7" key="1">
    <citation type="submission" date="2018-06" db="EMBL/GenBank/DDBJ databases">
        <authorList>
            <consortium name="Pathogen Informatics"/>
            <person name="Doyle S."/>
        </authorList>
    </citation>
    <scope>NUCLEOTIDE SEQUENCE [LARGE SCALE GENOMIC DNA]</scope>
    <source>
        <strain evidence="6 7">NCTC13102</strain>
    </source>
</reference>
<dbReference type="InterPro" id="IPR047272">
    <property type="entry name" value="S49_SppA_C"/>
</dbReference>
<dbReference type="InterPro" id="IPR029045">
    <property type="entry name" value="ClpP/crotonase-like_dom_sf"/>
</dbReference>
<dbReference type="GO" id="GO:0006508">
    <property type="term" value="P:proteolysis"/>
    <property type="evidence" value="ECO:0007669"/>
    <property type="project" value="UniProtKB-KW"/>
</dbReference>
<name>A0A2X3BCN7_9HELI</name>
<dbReference type="GO" id="GO:0008236">
    <property type="term" value="F:serine-type peptidase activity"/>
    <property type="evidence" value="ECO:0007669"/>
    <property type="project" value="UniProtKB-KW"/>
</dbReference>
<dbReference type="CDD" id="cd07023">
    <property type="entry name" value="S49_Sppa_N_C"/>
    <property type="match status" value="1"/>
</dbReference>